<dbReference type="Pfam" id="PF13007">
    <property type="entry name" value="LZ_Tnp_IS66"/>
    <property type="match status" value="1"/>
</dbReference>
<keyword evidence="7" id="KW-1185">Reference proteome</keyword>
<dbReference type="InterPro" id="IPR024463">
    <property type="entry name" value="Transposase_TnpC_homeodom"/>
</dbReference>
<dbReference type="Pfam" id="PF03050">
    <property type="entry name" value="DDE_Tnp_IS66"/>
    <property type="match status" value="1"/>
</dbReference>
<sequence length="556" mass="63200">MTEVELVRHELESRMREHADTIDKLTAERERYKTLYMELLERCKLLEKGIVVGKKAERFTAGDDPQLALQILEMMLAGRDVVVEQVEEELELDDAEDEDAHDNEVDRPASTRRRSRGRRPLPENLPRVEIEVLPPEVVREGLDAFQRIGQVVSEVVERRPASLVVARIVRPKFVRKGEAPGTVEDQAIEAPAVQIAERLELPIERGLAGPGLLADTIVHRWQDHLPANRLEALYARDGLQLARSTICGWHEQLADLVEPLVEAMFADAFTQPYLCTDATGVLVQAKEQCQRAHFWVLVAPERHVLFRFSPAHDSEAVDRLLKGYTGYLVADAHAVYDHLYASGDVVEVGCWAHCRRYFFKCLGSEPELARHALSLIKALFKIERALATAPRKKRESVRQAKSRPIVDAFFLWCDQQAALALDGTPLAKALGYARNQRIALQRFLGDGRLPLENNISERNLRREVIGRKNWLFLGSEEGARANTLFVSLLASCQLHRIEPWAYLRDLLCLLPSWPRRRVLELAPAFWQETLKQEDTQQRLATNVFRGVSLGKHTSEV</sequence>
<feature type="domain" description="Transposase IS66 C-terminal" evidence="5">
    <location>
        <begin position="487"/>
        <end position="523"/>
    </location>
</feature>
<proteinExistence type="predicted"/>
<evidence type="ECO:0000259" key="5">
    <source>
        <dbReference type="Pfam" id="PF13817"/>
    </source>
</evidence>
<dbReference type="InterPro" id="IPR004291">
    <property type="entry name" value="Transposase_IS66_central"/>
</dbReference>
<dbReference type="Pfam" id="PF13817">
    <property type="entry name" value="DDE_Tnp_IS66_C"/>
    <property type="match status" value="1"/>
</dbReference>
<dbReference type="RefSeq" id="WP_272089197.1">
    <property type="nucleotide sequence ID" value="NZ_JAQNDL010000003.1"/>
</dbReference>
<evidence type="ECO:0000256" key="2">
    <source>
        <dbReference type="SAM" id="MobiDB-lite"/>
    </source>
</evidence>
<feature type="domain" description="Transposase IS66 central" evidence="3">
    <location>
        <begin position="205"/>
        <end position="480"/>
    </location>
</feature>
<evidence type="ECO:0000259" key="3">
    <source>
        <dbReference type="Pfam" id="PF03050"/>
    </source>
</evidence>
<feature type="region of interest" description="Disordered" evidence="2">
    <location>
        <begin position="89"/>
        <end position="121"/>
    </location>
</feature>
<feature type="compositionally biased region" description="Basic residues" evidence="2">
    <location>
        <begin position="110"/>
        <end position="119"/>
    </location>
</feature>
<evidence type="ECO:0000313" key="6">
    <source>
        <dbReference type="EMBL" id="MDC0720687.1"/>
    </source>
</evidence>
<dbReference type="PANTHER" id="PTHR33678:SF1">
    <property type="entry name" value="BLL1576 PROTEIN"/>
    <property type="match status" value="1"/>
</dbReference>
<reference evidence="6 7" key="1">
    <citation type="submission" date="2022-11" db="EMBL/GenBank/DDBJ databases">
        <title>Minimal conservation of predation-associated metabolite biosynthetic gene clusters underscores biosynthetic potential of Myxococcota including descriptions for ten novel species: Archangium lansinium sp. nov., Myxococcus landrumus sp. nov., Nannocystis bai.</title>
        <authorList>
            <person name="Ahearne A."/>
            <person name="Stevens C."/>
            <person name="Dowd S."/>
        </authorList>
    </citation>
    <scope>NUCLEOTIDE SEQUENCE [LARGE SCALE GENOMIC DNA]</scope>
    <source>
        <strain evidence="6 7">BB15-2</strain>
    </source>
</reference>
<accession>A0ABT5E490</accession>
<dbReference type="Proteomes" id="UP001221686">
    <property type="component" value="Unassembled WGS sequence"/>
</dbReference>
<protein>
    <submittedName>
        <fullName evidence="6">IS66 family transposase</fullName>
    </submittedName>
</protein>
<dbReference type="InterPro" id="IPR052344">
    <property type="entry name" value="Transposase-related"/>
</dbReference>
<dbReference type="EMBL" id="JAQNDL010000003">
    <property type="protein sequence ID" value="MDC0720687.1"/>
    <property type="molecule type" value="Genomic_DNA"/>
</dbReference>
<dbReference type="PANTHER" id="PTHR33678">
    <property type="entry name" value="BLL1576 PROTEIN"/>
    <property type="match status" value="1"/>
</dbReference>
<feature type="coiled-coil region" evidence="1">
    <location>
        <begin position="8"/>
        <end position="42"/>
    </location>
</feature>
<comment type="caution">
    <text evidence="6">The sequence shown here is derived from an EMBL/GenBank/DDBJ whole genome shotgun (WGS) entry which is preliminary data.</text>
</comment>
<feature type="domain" description="Transposase TnpC homeodomain" evidence="4">
    <location>
        <begin position="53"/>
        <end position="130"/>
    </location>
</feature>
<dbReference type="InterPro" id="IPR039552">
    <property type="entry name" value="IS66_C"/>
</dbReference>
<organism evidence="6 7">
    <name type="scientific">Nannocystis bainbridge</name>
    <dbReference type="NCBI Taxonomy" id="2995303"/>
    <lineage>
        <taxon>Bacteria</taxon>
        <taxon>Pseudomonadati</taxon>
        <taxon>Myxococcota</taxon>
        <taxon>Polyangia</taxon>
        <taxon>Nannocystales</taxon>
        <taxon>Nannocystaceae</taxon>
        <taxon>Nannocystis</taxon>
    </lineage>
</organism>
<name>A0ABT5E490_9BACT</name>
<dbReference type="NCBIfam" id="NF033517">
    <property type="entry name" value="transpos_IS66"/>
    <property type="match status" value="1"/>
</dbReference>
<evidence type="ECO:0000259" key="4">
    <source>
        <dbReference type="Pfam" id="PF13007"/>
    </source>
</evidence>
<gene>
    <name evidence="6" type="ORF">POL25_27530</name>
</gene>
<evidence type="ECO:0000313" key="7">
    <source>
        <dbReference type="Proteomes" id="UP001221686"/>
    </source>
</evidence>
<evidence type="ECO:0000256" key="1">
    <source>
        <dbReference type="SAM" id="Coils"/>
    </source>
</evidence>
<feature type="compositionally biased region" description="Acidic residues" evidence="2">
    <location>
        <begin position="89"/>
        <end position="101"/>
    </location>
</feature>
<keyword evidence="1" id="KW-0175">Coiled coil</keyword>